<evidence type="ECO:0000313" key="2">
    <source>
        <dbReference type="Proteomes" id="UP000479710"/>
    </source>
</evidence>
<name>A0A6G1EA18_9ORYZ</name>
<keyword evidence="2" id="KW-1185">Reference proteome</keyword>
<gene>
    <name evidence="1" type="ORF">E2562_006992</name>
</gene>
<dbReference type="EMBL" id="SPHZ02000004">
    <property type="protein sequence ID" value="KAF0921426.1"/>
    <property type="molecule type" value="Genomic_DNA"/>
</dbReference>
<reference evidence="1 2" key="1">
    <citation type="submission" date="2019-11" db="EMBL/GenBank/DDBJ databases">
        <title>Whole genome sequence of Oryza granulata.</title>
        <authorList>
            <person name="Li W."/>
        </authorList>
    </citation>
    <scope>NUCLEOTIDE SEQUENCE [LARGE SCALE GENOMIC DNA]</scope>
    <source>
        <strain evidence="2">cv. Menghai</strain>
        <tissue evidence="1">Leaf</tissue>
    </source>
</reference>
<dbReference type="Proteomes" id="UP000479710">
    <property type="component" value="Unassembled WGS sequence"/>
</dbReference>
<organism evidence="1 2">
    <name type="scientific">Oryza meyeriana var. granulata</name>
    <dbReference type="NCBI Taxonomy" id="110450"/>
    <lineage>
        <taxon>Eukaryota</taxon>
        <taxon>Viridiplantae</taxon>
        <taxon>Streptophyta</taxon>
        <taxon>Embryophyta</taxon>
        <taxon>Tracheophyta</taxon>
        <taxon>Spermatophyta</taxon>
        <taxon>Magnoliopsida</taxon>
        <taxon>Liliopsida</taxon>
        <taxon>Poales</taxon>
        <taxon>Poaceae</taxon>
        <taxon>BOP clade</taxon>
        <taxon>Oryzoideae</taxon>
        <taxon>Oryzeae</taxon>
        <taxon>Oryzinae</taxon>
        <taxon>Oryza</taxon>
        <taxon>Oryza meyeriana</taxon>
    </lineage>
</organism>
<protein>
    <submittedName>
        <fullName evidence="1">Uncharacterized protein</fullName>
    </submittedName>
</protein>
<proteinExistence type="predicted"/>
<accession>A0A6G1EA18</accession>
<dbReference type="AlphaFoldDB" id="A0A6G1EA18"/>
<sequence>MPPCRLVRLASRLPPAPPPLLSSSVGPRPYPCPVSTTAAASPASARCRQRRGAPARGNLSIHVDCYDASSSKSRCTEVVLMDVASKPLLII</sequence>
<evidence type="ECO:0000313" key="1">
    <source>
        <dbReference type="EMBL" id="KAF0921426.1"/>
    </source>
</evidence>
<comment type="caution">
    <text evidence="1">The sequence shown here is derived from an EMBL/GenBank/DDBJ whole genome shotgun (WGS) entry which is preliminary data.</text>
</comment>